<sequence>MSSALARIQEATKELDLAEKNELAMYLWRETQTIPPKTKAHWQEEMKKRTARFDEGKTQFVSLEDFRKKYGHLEEDRTQ</sequence>
<dbReference type="Proteomes" id="UP000006048">
    <property type="component" value="Chromosome"/>
</dbReference>
<organism evidence="1 2">
    <name type="scientific">Turneriella parva (strain ATCC BAA-1111 / DSM 21527 / NCTC 11395 / H)</name>
    <name type="common">Leptospira parva</name>
    <dbReference type="NCBI Taxonomy" id="869212"/>
    <lineage>
        <taxon>Bacteria</taxon>
        <taxon>Pseudomonadati</taxon>
        <taxon>Spirochaetota</taxon>
        <taxon>Spirochaetia</taxon>
        <taxon>Leptospirales</taxon>
        <taxon>Leptospiraceae</taxon>
        <taxon>Turneriella</taxon>
    </lineage>
</organism>
<protein>
    <submittedName>
        <fullName evidence="1">Uncharacterized protein</fullName>
    </submittedName>
</protein>
<dbReference type="RefSeq" id="WP_014801987.1">
    <property type="nucleotide sequence ID" value="NC_018020.1"/>
</dbReference>
<dbReference type="STRING" id="869212.Turpa_0818"/>
<dbReference type="EMBL" id="CP002959">
    <property type="protein sequence ID" value="AFM11469.1"/>
    <property type="molecule type" value="Genomic_DNA"/>
</dbReference>
<dbReference type="Pfam" id="PF09720">
    <property type="entry name" value="Unstab_antitox"/>
    <property type="match status" value="1"/>
</dbReference>
<reference evidence="1 2" key="1">
    <citation type="submission" date="2012-06" db="EMBL/GenBank/DDBJ databases">
        <title>The complete chromosome of genome of Turneriella parva DSM 21527.</title>
        <authorList>
            <consortium name="US DOE Joint Genome Institute (JGI-PGF)"/>
            <person name="Lucas S."/>
            <person name="Han J."/>
            <person name="Lapidus A."/>
            <person name="Bruce D."/>
            <person name="Goodwin L."/>
            <person name="Pitluck S."/>
            <person name="Peters L."/>
            <person name="Kyrpides N."/>
            <person name="Mavromatis K."/>
            <person name="Ivanova N."/>
            <person name="Mikhailova N."/>
            <person name="Chertkov O."/>
            <person name="Detter J.C."/>
            <person name="Tapia R."/>
            <person name="Han C."/>
            <person name="Land M."/>
            <person name="Hauser L."/>
            <person name="Markowitz V."/>
            <person name="Cheng J.-F."/>
            <person name="Hugenholtz P."/>
            <person name="Woyke T."/>
            <person name="Wu D."/>
            <person name="Gronow S."/>
            <person name="Wellnitz S."/>
            <person name="Brambilla E."/>
            <person name="Klenk H.-P."/>
            <person name="Eisen J.A."/>
        </authorList>
    </citation>
    <scope>NUCLEOTIDE SEQUENCE [LARGE SCALE GENOMIC DNA]</scope>
    <source>
        <strain evidence="2">ATCC BAA-1111 / DSM 21527 / NCTC 11395 / H</strain>
    </source>
</reference>
<accession>I4B2G2</accession>
<gene>
    <name evidence="1" type="ordered locus">Turpa_0818</name>
</gene>
<dbReference type="HOGENOM" id="CLU_2605052_0_0_12"/>
<dbReference type="AlphaFoldDB" id="I4B2G2"/>
<evidence type="ECO:0000313" key="2">
    <source>
        <dbReference type="Proteomes" id="UP000006048"/>
    </source>
</evidence>
<evidence type="ECO:0000313" key="1">
    <source>
        <dbReference type="EMBL" id="AFM11469.1"/>
    </source>
</evidence>
<name>I4B2G2_TURPD</name>
<dbReference type="KEGG" id="tpx:Turpa_0818"/>
<keyword evidence="2" id="KW-1185">Reference proteome</keyword>
<dbReference type="InterPro" id="IPR013406">
    <property type="entry name" value="CHP02574_addiction_mod"/>
</dbReference>
<proteinExistence type="predicted"/>